<name>A0ABW6SNW2_9ACTN</name>
<dbReference type="EMBL" id="JBIASD010000007">
    <property type="protein sequence ID" value="MFF3666661.1"/>
    <property type="molecule type" value="Genomic_DNA"/>
</dbReference>
<evidence type="ECO:0000256" key="2">
    <source>
        <dbReference type="SAM" id="SignalP"/>
    </source>
</evidence>
<evidence type="ECO:0000313" key="4">
    <source>
        <dbReference type="Proteomes" id="UP001602013"/>
    </source>
</evidence>
<dbReference type="RefSeq" id="WP_387411264.1">
    <property type="nucleotide sequence ID" value="NZ_JBIASD010000007.1"/>
</dbReference>
<dbReference type="Proteomes" id="UP001602013">
    <property type="component" value="Unassembled WGS sequence"/>
</dbReference>
<feature type="compositionally biased region" description="Low complexity" evidence="1">
    <location>
        <begin position="30"/>
        <end position="39"/>
    </location>
</feature>
<proteinExistence type="predicted"/>
<comment type="caution">
    <text evidence="3">The sequence shown here is derived from an EMBL/GenBank/DDBJ whole genome shotgun (WGS) entry which is preliminary data.</text>
</comment>
<feature type="region of interest" description="Disordered" evidence="1">
    <location>
        <begin position="26"/>
        <end position="56"/>
    </location>
</feature>
<dbReference type="PROSITE" id="PS51257">
    <property type="entry name" value="PROKAR_LIPOPROTEIN"/>
    <property type="match status" value="1"/>
</dbReference>
<keyword evidence="2" id="KW-0732">Signal</keyword>
<feature type="signal peptide" evidence="2">
    <location>
        <begin position="1"/>
        <end position="21"/>
    </location>
</feature>
<evidence type="ECO:0000256" key="1">
    <source>
        <dbReference type="SAM" id="MobiDB-lite"/>
    </source>
</evidence>
<accession>A0ABW6SNW2</accession>
<gene>
    <name evidence="3" type="ORF">ACFYXI_13775</name>
</gene>
<evidence type="ECO:0000313" key="3">
    <source>
        <dbReference type="EMBL" id="MFF3666661.1"/>
    </source>
</evidence>
<sequence length="326" mass="33947">MISPRLSALALTASLTLTLAACTSGGGAGASSNSGSNSGDPASTSGSGKGAESPADTALTSDAYQVELDAVGVPVGAALRDIAKARTFKSLSQRVRRAQSAVDSAAERLGPLHPPAEIDTEHTDYLAALRAMNGKLDELGQAVGDRSLCTASSVLARLGKSSEFGGLKEAGADLSGGGDYKGGLIKFTPPKEQNRRLGNGTILASAIRGGRGSLTVKNGTAGDSVVTLVLGKRKAVSVYVRKRSTAKVTNIRDGKYRVYYTSGSDYDRATRGFTRNCVFQRFDDSLSFTTTYTATQIRWSTWTLTLQKMIGGNASTSDVSPDDFPA</sequence>
<reference evidence="3 4" key="1">
    <citation type="submission" date="2024-10" db="EMBL/GenBank/DDBJ databases">
        <title>The Natural Products Discovery Center: Release of the First 8490 Sequenced Strains for Exploring Actinobacteria Biosynthetic Diversity.</title>
        <authorList>
            <person name="Kalkreuter E."/>
            <person name="Kautsar S.A."/>
            <person name="Yang D."/>
            <person name="Bader C.D."/>
            <person name="Teijaro C.N."/>
            <person name="Fluegel L."/>
            <person name="Davis C.M."/>
            <person name="Simpson J.R."/>
            <person name="Lauterbach L."/>
            <person name="Steele A.D."/>
            <person name="Gui C."/>
            <person name="Meng S."/>
            <person name="Li G."/>
            <person name="Viehrig K."/>
            <person name="Ye F."/>
            <person name="Su P."/>
            <person name="Kiefer A.F."/>
            <person name="Nichols A."/>
            <person name="Cepeda A.J."/>
            <person name="Yan W."/>
            <person name="Fan B."/>
            <person name="Jiang Y."/>
            <person name="Adhikari A."/>
            <person name="Zheng C.-J."/>
            <person name="Schuster L."/>
            <person name="Cowan T.M."/>
            <person name="Smanski M.J."/>
            <person name="Chevrette M.G."/>
            <person name="De Carvalho L.P.S."/>
            <person name="Shen B."/>
        </authorList>
    </citation>
    <scope>NUCLEOTIDE SEQUENCE [LARGE SCALE GENOMIC DNA]</scope>
    <source>
        <strain evidence="3 4">NPDC002173</strain>
    </source>
</reference>
<organism evidence="3 4">
    <name type="scientific">Microtetraspora malaysiensis</name>
    <dbReference type="NCBI Taxonomy" id="161358"/>
    <lineage>
        <taxon>Bacteria</taxon>
        <taxon>Bacillati</taxon>
        <taxon>Actinomycetota</taxon>
        <taxon>Actinomycetes</taxon>
        <taxon>Streptosporangiales</taxon>
        <taxon>Streptosporangiaceae</taxon>
        <taxon>Microtetraspora</taxon>
    </lineage>
</organism>
<protein>
    <submittedName>
        <fullName evidence="3">Uncharacterized protein</fullName>
    </submittedName>
</protein>
<keyword evidence="4" id="KW-1185">Reference proteome</keyword>
<feature type="chain" id="PRO_5045065505" evidence="2">
    <location>
        <begin position="22"/>
        <end position="326"/>
    </location>
</feature>